<feature type="compositionally biased region" description="Basic residues" evidence="1">
    <location>
        <begin position="185"/>
        <end position="198"/>
    </location>
</feature>
<feature type="compositionally biased region" description="Polar residues" evidence="1">
    <location>
        <begin position="88"/>
        <end position="98"/>
    </location>
</feature>
<dbReference type="InterPro" id="IPR026188">
    <property type="entry name" value="Lebercilin-like"/>
</dbReference>
<reference evidence="3" key="1">
    <citation type="submission" date="2003-08" db="EMBL/GenBank/DDBJ databases">
        <authorList>
            <person name="Birren B."/>
            <person name="Nusbaum C."/>
            <person name="Abebe A."/>
            <person name="Abouelleil A."/>
            <person name="Adekoya E."/>
            <person name="Ait-zahra M."/>
            <person name="Allen N."/>
            <person name="Allen T."/>
            <person name="An P."/>
            <person name="Anderson M."/>
            <person name="Anderson S."/>
            <person name="Arachchi H."/>
            <person name="Armbruster J."/>
            <person name="Bachantsang P."/>
            <person name="Baldwin J."/>
            <person name="Barry A."/>
            <person name="Bayul T."/>
            <person name="Blitshsteyn B."/>
            <person name="Bloom T."/>
            <person name="Blye J."/>
            <person name="Boguslavskiy L."/>
            <person name="Borowsky M."/>
            <person name="Boukhgalter B."/>
            <person name="Brunache A."/>
            <person name="Butler J."/>
            <person name="Calixte N."/>
            <person name="Calvo S."/>
            <person name="Camarata J."/>
            <person name="Campo K."/>
            <person name="Chang J."/>
            <person name="Cheshatsang Y."/>
            <person name="Citroen M."/>
            <person name="Collymore A."/>
            <person name="Considine T."/>
            <person name="Cook A."/>
            <person name="Cooke P."/>
            <person name="Corum B."/>
            <person name="Cuomo C."/>
            <person name="David R."/>
            <person name="Dawoe T."/>
            <person name="Degray S."/>
            <person name="Dodge S."/>
            <person name="Dooley K."/>
            <person name="Dorje P."/>
            <person name="Dorjee K."/>
            <person name="Dorris L."/>
            <person name="Duffey N."/>
            <person name="Dupes A."/>
            <person name="Elkins T."/>
            <person name="Engels R."/>
            <person name="Erickson J."/>
            <person name="Farina A."/>
            <person name="Faro S."/>
            <person name="Ferreira P."/>
            <person name="Fischer H."/>
            <person name="Fitzgerald M."/>
            <person name="Foley K."/>
            <person name="Gage D."/>
            <person name="Galagan J."/>
            <person name="Gearin G."/>
            <person name="Gnerre S."/>
            <person name="Gnirke A."/>
            <person name="Goyette A."/>
            <person name="Graham J."/>
            <person name="Grandbois E."/>
            <person name="Gyaltsen K."/>
            <person name="Hafez N."/>
            <person name="Hagopian D."/>
            <person name="Hagos B."/>
            <person name="Hall J."/>
            <person name="Hatcher B."/>
            <person name="Heller A."/>
            <person name="Higgins H."/>
            <person name="Honan T."/>
            <person name="Horn A."/>
            <person name="Houde N."/>
            <person name="Hughes L."/>
            <person name="Hulme W."/>
            <person name="Husby E."/>
            <person name="Iliev I."/>
            <person name="Jaffe D."/>
            <person name="Jones C."/>
            <person name="Kamal M."/>
            <person name="Kamat A."/>
            <person name="Kamvysselis M."/>
            <person name="Karlsson E."/>
            <person name="Kells C."/>
            <person name="Kieu A."/>
            <person name="Kisner P."/>
            <person name="Kodira C."/>
            <person name="Kulbokas E."/>
            <person name="Labutti K."/>
            <person name="Lama D."/>
            <person name="Landers T."/>
            <person name="Leger J."/>
            <person name="Levine S."/>
            <person name="Lewis D."/>
            <person name="Lewis T."/>
            <person name="Lindblad-toh K."/>
            <person name="Liu X."/>
            <person name="Lokyitsang T."/>
            <person name="Lokyitsang Y."/>
            <person name="Lucien O."/>
            <person name="Lui A."/>
            <person name="Ma L.J."/>
            <person name="Mabbitt R."/>
            <person name="Macdonald J."/>
            <person name="Maclean C."/>
            <person name="Major J."/>
            <person name="Manning J."/>
            <person name="Marabella R."/>
            <person name="Maru K."/>
            <person name="Matthews C."/>
            <person name="Mauceli E."/>
            <person name="Mccarthy M."/>
            <person name="Mcdonough S."/>
            <person name="Mcghee T."/>
            <person name="Meldrim J."/>
            <person name="Meneus L."/>
            <person name="Mesirov J."/>
            <person name="Mihalev A."/>
            <person name="Mihova T."/>
            <person name="Mikkelsen T."/>
            <person name="Mlenga V."/>
            <person name="Moru K."/>
            <person name="Mozes J."/>
            <person name="Mulrain L."/>
            <person name="Munson G."/>
            <person name="Naylor J."/>
            <person name="Newes C."/>
            <person name="Nguyen C."/>
            <person name="Nguyen N."/>
            <person name="Nguyen T."/>
            <person name="Nicol R."/>
            <person name="Nielsen C."/>
            <person name="Nizzari M."/>
            <person name="Norbu C."/>
            <person name="Norbu N."/>
            <person name="O'donnell P."/>
            <person name="Okoawo O."/>
            <person name="O'leary S."/>
            <person name="Omotosho B."/>
            <person name="O'neill K."/>
            <person name="Osman S."/>
            <person name="Parker S."/>
            <person name="Perrin D."/>
            <person name="Phunkhang P."/>
            <person name="Piqani B."/>
            <person name="Purcell S."/>
            <person name="Rachupka T."/>
            <person name="Ramasamy U."/>
            <person name="Rameau R."/>
            <person name="Ray V."/>
            <person name="Raymond C."/>
            <person name="Retta R."/>
            <person name="Richardson S."/>
            <person name="Rise C."/>
            <person name="Rodriguez J."/>
            <person name="Rogers J."/>
            <person name="Rogov P."/>
            <person name="Rutman M."/>
            <person name="Schupbach R."/>
            <person name="Seaman C."/>
            <person name="Settipalli S."/>
            <person name="Sharpe T."/>
            <person name="Sheridan J."/>
            <person name="Sherpa N."/>
            <person name="Shi J."/>
            <person name="Smirnov S."/>
            <person name="Smith C."/>
            <person name="Sougnez C."/>
            <person name="Spencer B."/>
            <person name="Stalker J."/>
            <person name="Stange-thomann N."/>
            <person name="Stavropoulos S."/>
            <person name="Stetson K."/>
            <person name="Stone C."/>
            <person name="Stone S."/>
            <person name="Stubbs M."/>
            <person name="Talamas J."/>
            <person name="Tchuinga P."/>
            <person name="Tenzing P."/>
            <person name="Tesfaye S."/>
            <person name="Theodore J."/>
            <person name="Thoulutsang Y."/>
            <person name="Topham K."/>
            <person name="Towey S."/>
            <person name="Tsamla T."/>
            <person name="Tsomo N."/>
            <person name="Vallee D."/>
            <person name="Vassiliev H."/>
            <person name="Venkataraman V."/>
            <person name="Vinson J."/>
            <person name="Vo A."/>
            <person name="Wade C."/>
            <person name="Wang S."/>
            <person name="Wangchuk T."/>
            <person name="Wangdi T."/>
            <person name="Whittaker C."/>
            <person name="Wilkinson J."/>
            <person name="Wu Y."/>
            <person name="Wyman D."/>
            <person name="Yadav S."/>
            <person name="Yang S."/>
            <person name="Yang X."/>
            <person name="Yeager S."/>
            <person name="Yee E."/>
            <person name="Young G."/>
            <person name="Zainoun J."/>
            <person name="Zembeck L."/>
            <person name="Zimmer A."/>
            <person name="Zody M."/>
            <person name="Lander E."/>
        </authorList>
    </citation>
    <scope>NUCLEOTIDE SEQUENCE [LARGE SCALE GENOMIC DNA]</scope>
</reference>
<dbReference type="HOGENOM" id="CLU_900029_0_0_1"/>
<feature type="region of interest" description="Disordered" evidence="1">
    <location>
        <begin position="1"/>
        <end position="28"/>
    </location>
</feature>
<dbReference type="AlphaFoldDB" id="H2YLI6"/>
<dbReference type="GO" id="GO:0042073">
    <property type="term" value="P:intraciliary transport"/>
    <property type="evidence" value="ECO:0007669"/>
    <property type="project" value="TreeGrafter"/>
</dbReference>
<dbReference type="Proteomes" id="UP000007875">
    <property type="component" value="Unassembled WGS sequence"/>
</dbReference>
<feature type="region of interest" description="Disordered" evidence="1">
    <location>
        <begin position="64"/>
        <end position="143"/>
    </location>
</feature>
<feature type="compositionally biased region" description="Low complexity" evidence="1">
    <location>
        <begin position="104"/>
        <end position="120"/>
    </location>
</feature>
<accession>H2YLI6</accession>
<evidence type="ECO:0000313" key="2">
    <source>
        <dbReference type="Ensembl" id="ENSCSAVP00000006188.1"/>
    </source>
</evidence>
<feature type="region of interest" description="Disordered" evidence="1">
    <location>
        <begin position="161"/>
        <end position="309"/>
    </location>
</feature>
<reference evidence="2" key="2">
    <citation type="submission" date="2025-08" db="UniProtKB">
        <authorList>
            <consortium name="Ensembl"/>
        </authorList>
    </citation>
    <scope>IDENTIFICATION</scope>
</reference>
<feature type="compositionally biased region" description="Polar residues" evidence="1">
    <location>
        <begin position="240"/>
        <end position="252"/>
    </location>
</feature>
<evidence type="ECO:0000313" key="3">
    <source>
        <dbReference type="Proteomes" id="UP000007875"/>
    </source>
</evidence>
<organism evidence="2 3">
    <name type="scientific">Ciona savignyi</name>
    <name type="common">Pacific transparent sea squirt</name>
    <dbReference type="NCBI Taxonomy" id="51511"/>
    <lineage>
        <taxon>Eukaryota</taxon>
        <taxon>Metazoa</taxon>
        <taxon>Chordata</taxon>
        <taxon>Tunicata</taxon>
        <taxon>Ascidiacea</taxon>
        <taxon>Phlebobranchia</taxon>
        <taxon>Cionidae</taxon>
        <taxon>Ciona</taxon>
    </lineage>
</organism>
<dbReference type="Ensembl" id="ENSCSAVT00000006266.1">
    <property type="protein sequence ID" value="ENSCSAVP00000006188.1"/>
    <property type="gene ID" value="ENSCSAVG00000003692.1"/>
</dbReference>
<reference evidence="2" key="3">
    <citation type="submission" date="2025-09" db="UniProtKB">
        <authorList>
            <consortium name="Ensembl"/>
        </authorList>
    </citation>
    <scope>IDENTIFICATION</scope>
</reference>
<name>H2YLI6_CIOSA</name>
<evidence type="ECO:0000256" key="1">
    <source>
        <dbReference type="SAM" id="MobiDB-lite"/>
    </source>
</evidence>
<sequence length="309" mass="34102">MALFQNDATISPNQREENKFQTTQTLSNGFSVSEEIKRKEMQVELEKKKLEEDRKKKAALLARIKDVEENDSSGTPGGNKSDDPIRQLLSNSNTTQHNPRVELQAVQSTQPPQQSTTAQSRVHGSPGVEDSLEEMADSPRKGRKLYRFPLEVENLHLGIPSKIEQTKKSESELSFGGYAPTIAPPKRKPARGLTHQKKPATPSGSESDEPMLDLVSGKSKKPDSDLLANLFPGQAKNKIPEQSFQREPTKTTPRAKPVHSGYPWERNVVPASQHGNGDAKPSNQRAGNIYTSPLVKAAPSNDDIEELIL</sequence>
<protein>
    <submittedName>
        <fullName evidence="2">Uncharacterized protein</fullName>
    </submittedName>
</protein>
<keyword evidence="3" id="KW-1185">Reference proteome</keyword>
<dbReference type="GO" id="GO:0005930">
    <property type="term" value="C:axoneme"/>
    <property type="evidence" value="ECO:0007669"/>
    <property type="project" value="TreeGrafter"/>
</dbReference>
<proteinExistence type="predicted"/>
<dbReference type="PANTHER" id="PTHR16650:SF6">
    <property type="entry name" value="GH21622P"/>
    <property type="match status" value="1"/>
</dbReference>
<dbReference type="PANTHER" id="PTHR16650">
    <property type="entry name" value="C21ORF13-RELATED"/>
    <property type="match status" value="1"/>
</dbReference>
<feature type="compositionally biased region" description="Polar residues" evidence="1">
    <location>
        <begin position="281"/>
        <end position="291"/>
    </location>
</feature>
<dbReference type="GeneTree" id="ENSGT00560000077266"/>
<feature type="compositionally biased region" description="Polar residues" evidence="1">
    <location>
        <begin position="1"/>
        <end position="13"/>
    </location>
</feature>